<gene>
    <name evidence="1" type="ORF">HMPREF9156_00910</name>
</gene>
<dbReference type="Proteomes" id="UP000006415">
    <property type="component" value="Unassembled WGS sequence"/>
</dbReference>
<dbReference type="OrthoDB" id="362883at2"/>
<comment type="caution">
    <text evidence="1">The sequence shown here is derived from an EMBL/GenBank/DDBJ whole genome shotgun (WGS) entry which is preliminary data.</text>
</comment>
<accession>J0X090</accession>
<keyword evidence="2" id="KW-1185">Reference proteome</keyword>
<dbReference type="Gene3D" id="3.30.2310.20">
    <property type="entry name" value="RelE-like"/>
    <property type="match status" value="1"/>
</dbReference>
<dbReference type="HOGENOM" id="CLU_155761_0_2_11"/>
<dbReference type="eggNOG" id="COG2026">
    <property type="taxonomic scope" value="Bacteria"/>
</dbReference>
<sequence length="116" mass="13305">MIRWTEKWLPEARDDMKKLGEPRKSHVYKAIKKVRANPLPQSEGGYGKPLGNRSGNNLTGLLKVKLRKDGIRIAYRLERVQHQMLIIIVGVRDENEVYNMAAQRTAKRRPSSPDNG</sequence>
<proteinExistence type="predicted"/>
<dbReference type="AlphaFoldDB" id="J0X090"/>
<evidence type="ECO:0008006" key="3">
    <source>
        <dbReference type="Google" id="ProtNLM"/>
    </source>
</evidence>
<evidence type="ECO:0000313" key="1">
    <source>
        <dbReference type="EMBL" id="EJD64791.1"/>
    </source>
</evidence>
<dbReference type="STRING" id="857290.HMPREF9156_00910"/>
<organism evidence="1 2">
    <name type="scientific">Scardovia wiggsiae F0424</name>
    <dbReference type="NCBI Taxonomy" id="857290"/>
    <lineage>
        <taxon>Bacteria</taxon>
        <taxon>Bacillati</taxon>
        <taxon>Actinomycetota</taxon>
        <taxon>Actinomycetes</taxon>
        <taxon>Bifidobacteriales</taxon>
        <taxon>Bifidobacteriaceae</taxon>
        <taxon>Scardovia</taxon>
    </lineage>
</organism>
<dbReference type="InterPro" id="IPR035093">
    <property type="entry name" value="RelE/ParE_toxin_dom_sf"/>
</dbReference>
<reference evidence="1 2" key="1">
    <citation type="submission" date="2012-01" db="EMBL/GenBank/DDBJ databases">
        <title>The Genome Sequence of Scardovia wiggsiae F0424.</title>
        <authorList>
            <consortium name="The Broad Institute Genome Sequencing Platform"/>
            <person name="Earl A."/>
            <person name="Ward D."/>
            <person name="Feldgarden M."/>
            <person name="Gevers D."/>
            <person name="Izard J."/>
            <person name="Ganesan A."/>
            <person name="Baranova O.V."/>
            <person name="Blanton J.M."/>
            <person name="Tanner A.C."/>
            <person name="Mathney J."/>
            <person name="Dewhirst F.E."/>
            <person name="Young S.K."/>
            <person name="Zeng Q."/>
            <person name="Gargeya S."/>
            <person name="Fitzgerald M."/>
            <person name="Haas B."/>
            <person name="Abouelleil A."/>
            <person name="Alvarado L."/>
            <person name="Arachchi H.M."/>
            <person name="Berlin A."/>
            <person name="Chapman S.B."/>
            <person name="Gearin G."/>
            <person name="Goldberg J."/>
            <person name="Griggs A."/>
            <person name="Gujja S."/>
            <person name="Hansen M."/>
            <person name="Heiman D."/>
            <person name="Howarth C."/>
            <person name="Larimer J."/>
            <person name="Lui A."/>
            <person name="MacDonald P.J.P."/>
            <person name="McCowen C."/>
            <person name="Montmayeur A."/>
            <person name="Murphy C."/>
            <person name="Neiman D."/>
            <person name="Pearson M."/>
            <person name="Priest M."/>
            <person name="Roberts A."/>
            <person name="Saif S."/>
            <person name="Shea T."/>
            <person name="Sisk P."/>
            <person name="Stolte C."/>
            <person name="Sykes S."/>
            <person name="Wortman J."/>
            <person name="Nusbaum C."/>
            <person name="Birren B."/>
        </authorList>
    </citation>
    <scope>NUCLEOTIDE SEQUENCE [LARGE SCALE GENOMIC DNA]</scope>
    <source>
        <strain evidence="1 2">F0424</strain>
    </source>
</reference>
<dbReference type="RefSeq" id="WP_007147974.1">
    <property type="nucleotide sequence ID" value="NZ_AKCI01000001.1"/>
</dbReference>
<dbReference type="EMBL" id="AGZS01000004">
    <property type="protein sequence ID" value="EJD64791.1"/>
    <property type="molecule type" value="Genomic_DNA"/>
</dbReference>
<protein>
    <recommendedName>
        <fullName evidence="3">RelE/StbE family addiction module toxin</fullName>
    </recommendedName>
</protein>
<dbReference type="SUPFAM" id="SSF143011">
    <property type="entry name" value="RelE-like"/>
    <property type="match status" value="1"/>
</dbReference>
<name>J0X090_9BIFI</name>
<evidence type="ECO:0000313" key="2">
    <source>
        <dbReference type="Proteomes" id="UP000006415"/>
    </source>
</evidence>